<keyword evidence="5" id="KW-0804">Transcription</keyword>
<reference evidence="9 10" key="1">
    <citation type="submission" date="2018-12" db="EMBL/GenBank/DDBJ databases">
        <title>Draft genome sequence of Xylaria grammica IHI A82.</title>
        <authorList>
            <person name="Buettner E."/>
            <person name="Kellner H."/>
        </authorList>
    </citation>
    <scope>NUCLEOTIDE SEQUENCE [LARGE SCALE GENOMIC DNA]</scope>
    <source>
        <strain evidence="9 10">IHI A82</strain>
    </source>
</reference>
<dbReference type="PANTHER" id="PTHR47338:SF3">
    <property type="entry name" value="C6 FINGER DOMAIN TRANSCRIPTION FACTOR DBAA-RELATED"/>
    <property type="match status" value="1"/>
</dbReference>
<keyword evidence="4" id="KW-0238">DNA-binding</keyword>
<feature type="compositionally biased region" description="Polar residues" evidence="7">
    <location>
        <begin position="48"/>
        <end position="60"/>
    </location>
</feature>
<dbReference type="AlphaFoldDB" id="A0A439CT05"/>
<dbReference type="STRING" id="363999.A0A439CT05"/>
<evidence type="ECO:0000256" key="6">
    <source>
        <dbReference type="ARBA" id="ARBA00023242"/>
    </source>
</evidence>
<evidence type="ECO:0000313" key="9">
    <source>
        <dbReference type="EMBL" id="RWA05280.1"/>
    </source>
</evidence>
<gene>
    <name evidence="9" type="ORF">EKO27_g9823</name>
</gene>
<evidence type="ECO:0000313" key="10">
    <source>
        <dbReference type="Proteomes" id="UP000286045"/>
    </source>
</evidence>
<protein>
    <recommendedName>
        <fullName evidence="8">Xylanolytic transcriptional activator regulatory domain-containing protein</fullName>
    </recommendedName>
</protein>
<keyword evidence="6" id="KW-0539">Nucleus</keyword>
<evidence type="ECO:0000259" key="8">
    <source>
        <dbReference type="SMART" id="SM00906"/>
    </source>
</evidence>
<organism evidence="9 10">
    <name type="scientific">Xylaria grammica</name>
    <dbReference type="NCBI Taxonomy" id="363999"/>
    <lineage>
        <taxon>Eukaryota</taxon>
        <taxon>Fungi</taxon>
        <taxon>Dikarya</taxon>
        <taxon>Ascomycota</taxon>
        <taxon>Pezizomycotina</taxon>
        <taxon>Sordariomycetes</taxon>
        <taxon>Xylariomycetidae</taxon>
        <taxon>Xylariales</taxon>
        <taxon>Xylariaceae</taxon>
        <taxon>Xylaria</taxon>
    </lineage>
</organism>
<name>A0A439CT05_9PEZI</name>
<dbReference type="Proteomes" id="UP000286045">
    <property type="component" value="Unassembled WGS sequence"/>
</dbReference>
<dbReference type="GO" id="GO:0008270">
    <property type="term" value="F:zinc ion binding"/>
    <property type="evidence" value="ECO:0007669"/>
    <property type="project" value="InterPro"/>
</dbReference>
<comment type="subcellular location">
    <subcellularLocation>
        <location evidence="1">Nucleus</location>
    </subcellularLocation>
</comment>
<keyword evidence="2" id="KW-0479">Metal-binding</keyword>
<evidence type="ECO:0000256" key="2">
    <source>
        <dbReference type="ARBA" id="ARBA00022723"/>
    </source>
</evidence>
<dbReference type="InterPro" id="IPR007219">
    <property type="entry name" value="XnlR_reg_dom"/>
</dbReference>
<feature type="domain" description="Xylanolytic transcriptional activator regulatory" evidence="8">
    <location>
        <begin position="292"/>
        <end position="369"/>
    </location>
</feature>
<dbReference type="GO" id="GO:0006351">
    <property type="term" value="P:DNA-templated transcription"/>
    <property type="evidence" value="ECO:0007669"/>
    <property type="project" value="InterPro"/>
</dbReference>
<feature type="compositionally biased region" description="Basic and acidic residues" evidence="7">
    <location>
        <begin position="35"/>
        <end position="47"/>
    </location>
</feature>
<accession>A0A439CT05</accession>
<dbReference type="PANTHER" id="PTHR47338">
    <property type="entry name" value="ZN(II)2CYS6 TRANSCRIPTION FACTOR (EUROFUNG)-RELATED"/>
    <property type="match status" value="1"/>
</dbReference>
<evidence type="ECO:0000256" key="3">
    <source>
        <dbReference type="ARBA" id="ARBA00023015"/>
    </source>
</evidence>
<evidence type="ECO:0000256" key="5">
    <source>
        <dbReference type="ARBA" id="ARBA00023163"/>
    </source>
</evidence>
<dbReference type="InterPro" id="IPR050815">
    <property type="entry name" value="TF_fung"/>
</dbReference>
<sequence>MKRETAVDLHAEELSPRPTFRYLEIHESLGLSPGRRAEGGRQDEPTESRTGMSTVPTTQRGPKKGHLKVLRSRIAALERRLDEQPGDKDDFDYTESITSWAEAQFDLDDQSESQQWDRSGTVTVAQNSFPTDMAPCAVEAIEPAPVPQNNTDITREHRVAVPPPFAGHVSHLMLPFHTTDTVTTPLARADLRDQIYFERVYIFIPFLQKRRYFSESRSEAKSGCPSHACLQYAMWTLAATVSSQFQPLCQSLYQEALQRLSHFDGSAPKRKLAQAWILIAVYEFTHASFERAWSSLGRAIRLVQLLRYDCLDARTMEDGADAFIEREESRRTFWTAFCLDRFSCGLRKLPLTFGEQPTSTRLPCPEGAFQSGSPVLVPFLSEATTSDIAVGLLSPFAESVIFASLWGRILSYQQQSAPLQAQVNSPAPDSQSTRQQLDEIVTRHILQFQRTYTMCAIESDPMLFFTSIVAQTTQLAFHHGSNPWAVGSSSHPLVNDGLEYEWQARAAAKEIARLADFHTNFSVLKVGIIHMPSLQLL</sequence>
<dbReference type="EMBL" id="RYZI01000458">
    <property type="protein sequence ID" value="RWA05280.1"/>
    <property type="molecule type" value="Genomic_DNA"/>
</dbReference>
<dbReference type="Pfam" id="PF04082">
    <property type="entry name" value="Fungal_trans"/>
    <property type="match status" value="1"/>
</dbReference>
<keyword evidence="3" id="KW-0805">Transcription regulation</keyword>
<dbReference type="GO" id="GO:0005634">
    <property type="term" value="C:nucleus"/>
    <property type="evidence" value="ECO:0007669"/>
    <property type="project" value="UniProtKB-SubCell"/>
</dbReference>
<dbReference type="SMART" id="SM00906">
    <property type="entry name" value="Fungal_trans"/>
    <property type="match status" value="1"/>
</dbReference>
<evidence type="ECO:0000256" key="1">
    <source>
        <dbReference type="ARBA" id="ARBA00004123"/>
    </source>
</evidence>
<evidence type="ECO:0000256" key="4">
    <source>
        <dbReference type="ARBA" id="ARBA00023125"/>
    </source>
</evidence>
<dbReference type="CDD" id="cd12148">
    <property type="entry name" value="fungal_TF_MHR"/>
    <property type="match status" value="1"/>
</dbReference>
<feature type="region of interest" description="Disordered" evidence="7">
    <location>
        <begin position="25"/>
        <end position="66"/>
    </location>
</feature>
<dbReference type="GO" id="GO:0000981">
    <property type="term" value="F:DNA-binding transcription factor activity, RNA polymerase II-specific"/>
    <property type="evidence" value="ECO:0007669"/>
    <property type="project" value="InterPro"/>
</dbReference>
<keyword evidence="10" id="KW-1185">Reference proteome</keyword>
<proteinExistence type="predicted"/>
<comment type="caution">
    <text evidence="9">The sequence shown here is derived from an EMBL/GenBank/DDBJ whole genome shotgun (WGS) entry which is preliminary data.</text>
</comment>
<evidence type="ECO:0000256" key="7">
    <source>
        <dbReference type="SAM" id="MobiDB-lite"/>
    </source>
</evidence>
<dbReference type="GO" id="GO:0003677">
    <property type="term" value="F:DNA binding"/>
    <property type="evidence" value="ECO:0007669"/>
    <property type="project" value="UniProtKB-KW"/>
</dbReference>